<organism evidence="1">
    <name type="scientific">Anguilla anguilla</name>
    <name type="common">European freshwater eel</name>
    <name type="synonym">Muraena anguilla</name>
    <dbReference type="NCBI Taxonomy" id="7936"/>
    <lineage>
        <taxon>Eukaryota</taxon>
        <taxon>Metazoa</taxon>
        <taxon>Chordata</taxon>
        <taxon>Craniata</taxon>
        <taxon>Vertebrata</taxon>
        <taxon>Euteleostomi</taxon>
        <taxon>Actinopterygii</taxon>
        <taxon>Neopterygii</taxon>
        <taxon>Teleostei</taxon>
        <taxon>Anguilliformes</taxon>
        <taxon>Anguillidae</taxon>
        <taxon>Anguilla</taxon>
    </lineage>
</organism>
<proteinExistence type="predicted"/>
<name>A0A0E9R4E7_ANGAN</name>
<protein>
    <submittedName>
        <fullName evidence="1">Uncharacterized protein</fullName>
    </submittedName>
</protein>
<evidence type="ECO:0000313" key="1">
    <source>
        <dbReference type="EMBL" id="JAH24026.1"/>
    </source>
</evidence>
<dbReference type="EMBL" id="GBXM01084551">
    <property type="protein sequence ID" value="JAH24026.1"/>
    <property type="molecule type" value="Transcribed_RNA"/>
</dbReference>
<reference evidence="1" key="2">
    <citation type="journal article" date="2015" name="Fish Shellfish Immunol.">
        <title>Early steps in the European eel (Anguilla anguilla)-Vibrio vulnificus interaction in the gills: Role of the RtxA13 toxin.</title>
        <authorList>
            <person name="Callol A."/>
            <person name="Pajuelo D."/>
            <person name="Ebbesson L."/>
            <person name="Teles M."/>
            <person name="MacKenzie S."/>
            <person name="Amaro C."/>
        </authorList>
    </citation>
    <scope>NUCLEOTIDE SEQUENCE</scope>
</reference>
<dbReference type="AlphaFoldDB" id="A0A0E9R4E7"/>
<accession>A0A0E9R4E7</accession>
<sequence length="51" mass="5652">MLKNPIVPGFYKNMLNHAVDMSVKGRHDHEAGQIVVSMVGRCLSGKSEQIQ</sequence>
<reference evidence="1" key="1">
    <citation type="submission" date="2014-11" db="EMBL/GenBank/DDBJ databases">
        <authorList>
            <person name="Amaro Gonzalez C."/>
        </authorList>
    </citation>
    <scope>NUCLEOTIDE SEQUENCE</scope>
</reference>